<gene>
    <name evidence="2" type="ORF">BISA_0788</name>
</gene>
<dbReference type="Proteomes" id="UP000029066">
    <property type="component" value="Unassembled WGS sequence"/>
</dbReference>
<keyword evidence="1" id="KW-1133">Transmembrane helix</keyword>
<comment type="caution">
    <text evidence="2">The sequence shown here is derived from an EMBL/GenBank/DDBJ whole genome shotgun (WGS) entry which is preliminary data.</text>
</comment>
<keyword evidence="1" id="KW-0812">Transmembrane</keyword>
<dbReference type="RefSeq" id="WP_033891030.1">
    <property type="nucleotide sequence ID" value="NZ_JGZN01000008.1"/>
</dbReference>
<sequence length="63" mass="6922">MGAGATKKKPWYKRWWGILIIALFTIGLIGYIFTPSKNIPDVTGQTVAEAKTTLNQEASLKSP</sequence>
<reference evidence="2 3" key="1">
    <citation type="submission" date="2014-03" db="EMBL/GenBank/DDBJ databases">
        <title>Genomics of Bifidobacteria.</title>
        <authorList>
            <person name="Ventura M."/>
            <person name="Milani C."/>
            <person name="Lugli G.A."/>
        </authorList>
    </citation>
    <scope>NUCLEOTIDE SEQUENCE [LARGE SCALE GENOMIC DNA]</scope>
    <source>
        <strain evidence="2 3">DSM 23967</strain>
    </source>
</reference>
<evidence type="ECO:0000313" key="2">
    <source>
        <dbReference type="EMBL" id="KFI92388.1"/>
    </source>
</evidence>
<accession>A0A087DA38</accession>
<dbReference type="STRING" id="1437607.BISA_0788"/>
<keyword evidence="1" id="KW-0472">Membrane</keyword>
<protein>
    <submittedName>
        <fullName evidence="2">Excalibur domain protein</fullName>
    </submittedName>
</protein>
<dbReference type="AlphaFoldDB" id="A0A087DA38"/>
<feature type="transmembrane region" description="Helical" evidence="1">
    <location>
        <begin position="15"/>
        <end position="33"/>
    </location>
</feature>
<evidence type="ECO:0000256" key="1">
    <source>
        <dbReference type="SAM" id="Phobius"/>
    </source>
</evidence>
<organism evidence="2 3">
    <name type="scientific">Bifidobacterium saguini DSM 23967</name>
    <dbReference type="NCBI Taxonomy" id="1437607"/>
    <lineage>
        <taxon>Bacteria</taxon>
        <taxon>Bacillati</taxon>
        <taxon>Actinomycetota</taxon>
        <taxon>Actinomycetes</taxon>
        <taxon>Bifidobacteriales</taxon>
        <taxon>Bifidobacteriaceae</taxon>
        <taxon>Bifidobacterium</taxon>
    </lineage>
</organism>
<dbReference type="EMBL" id="JGZN01000008">
    <property type="protein sequence ID" value="KFI92388.1"/>
    <property type="molecule type" value="Genomic_DNA"/>
</dbReference>
<name>A0A087DA38_9BIFI</name>
<evidence type="ECO:0000313" key="3">
    <source>
        <dbReference type="Proteomes" id="UP000029066"/>
    </source>
</evidence>
<proteinExistence type="predicted"/>